<dbReference type="EMBL" id="JANBUY010000435">
    <property type="protein sequence ID" value="KAJ2859084.1"/>
    <property type="molecule type" value="Genomic_DNA"/>
</dbReference>
<name>A0A9W8IJR2_9FUNG</name>
<feature type="compositionally biased region" description="Low complexity" evidence="1">
    <location>
        <begin position="238"/>
        <end position="253"/>
    </location>
</feature>
<evidence type="ECO:0000313" key="2">
    <source>
        <dbReference type="EMBL" id="KAJ2859084.1"/>
    </source>
</evidence>
<dbReference type="SUPFAM" id="SSF50685">
    <property type="entry name" value="Barwin-like endoglucanases"/>
    <property type="match status" value="1"/>
</dbReference>
<feature type="compositionally biased region" description="Pro residues" evidence="1">
    <location>
        <begin position="186"/>
        <end position="216"/>
    </location>
</feature>
<dbReference type="Gene3D" id="2.40.40.10">
    <property type="entry name" value="RlpA-like domain"/>
    <property type="match status" value="1"/>
</dbReference>
<reference evidence="2" key="1">
    <citation type="submission" date="2022-07" db="EMBL/GenBank/DDBJ databases">
        <title>Phylogenomic reconstructions and comparative analyses of Kickxellomycotina fungi.</title>
        <authorList>
            <person name="Reynolds N.K."/>
            <person name="Stajich J.E."/>
            <person name="Barry K."/>
            <person name="Grigoriev I.V."/>
            <person name="Crous P."/>
            <person name="Smith M.E."/>
        </authorList>
    </citation>
    <scope>NUCLEOTIDE SEQUENCE</scope>
    <source>
        <strain evidence="2">RSA 476</strain>
    </source>
</reference>
<dbReference type="Proteomes" id="UP001140074">
    <property type="component" value="Unassembled WGS sequence"/>
</dbReference>
<dbReference type="InterPro" id="IPR036908">
    <property type="entry name" value="RlpA-like_sf"/>
</dbReference>
<feature type="region of interest" description="Disordered" evidence="1">
    <location>
        <begin position="186"/>
        <end position="330"/>
    </location>
</feature>
<evidence type="ECO:0000313" key="3">
    <source>
        <dbReference type="Proteomes" id="UP001140074"/>
    </source>
</evidence>
<feature type="compositionally biased region" description="Pro residues" evidence="1">
    <location>
        <begin position="225"/>
        <end position="237"/>
    </location>
</feature>
<proteinExistence type="predicted"/>
<organism evidence="2 3">
    <name type="scientific">Coemansia aciculifera</name>
    <dbReference type="NCBI Taxonomy" id="417176"/>
    <lineage>
        <taxon>Eukaryota</taxon>
        <taxon>Fungi</taxon>
        <taxon>Fungi incertae sedis</taxon>
        <taxon>Zoopagomycota</taxon>
        <taxon>Kickxellomycotina</taxon>
        <taxon>Kickxellomycetes</taxon>
        <taxon>Kickxellales</taxon>
        <taxon>Kickxellaceae</taxon>
        <taxon>Coemansia</taxon>
    </lineage>
</organism>
<dbReference type="AlphaFoldDB" id="A0A9W8IJR2"/>
<evidence type="ECO:0000256" key="1">
    <source>
        <dbReference type="SAM" id="MobiDB-lite"/>
    </source>
</evidence>
<gene>
    <name evidence="2" type="ORF">GGH94_006301</name>
</gene>
<feature type="compositionally biased region" description="Basic and acidic residues" evidence="1">
    <location>
        <begin position="300"/>
        <end position="316"/>
    </location>
</feature>
<accession>A0A9W8IJR2</accession>
<protein>
    <submittedName>
        <fullName evidence="2">Uncharacterized protein</fullName>
    </submittedName>
</protein>
<dbReference type="PRINTS" id="PR01217">
    <property type="entry name" value="PRICHEXTENSN"/>
</dbReference>
<sequence length="352" mass="35826">MARTALASIVAIVVAGAGLTAGLLTGSGIITYHDYQSIPAELVVNNPPSCGMPYAQLDVTRITAVQAMNKGTDCGQCIKVSNANNPSKFVYVLAVDTGGRGLDLSKPSFGQLFDIDDGVGPAQWAPVSNSNCVGIWKDAPSPPPVVQPPPPPPPPPPVVQPPPPPPPPVVQPPPPPPVVKPPPPPPPPVVQPPPPPPVVHPPPVRPSPVSTPPVVAPKPTTSAFVPPPPPPPPPLPPVTLGSTSSSLTLSTAPQTLRTRTSPFEVAPPLLSSDKSSVTSQGSSTGSGSDGQYPEGIGHNGESDSSSRRSSDTKTSEESSLEQSSKSNSAATRYFSSSILAVTALVAAGLLLA</sequence>
<comment type="caution">
    <text evidence="2">The sequence shown here is derived from an EMBL/GenBank/DDBJ whole genome shotgun (WGS) entry which is preliminary data.</text>
</comment>
<feature type="compositionally biased region" description="Low complexity" evidence="1">
    <location>
        <begin position="271"/>
        <end position="291"/>
    </location>
</feature>
<keyword evidence="3" id="KW-1185">Reference proteome</keyword>